<proteinExistence type="predicted"/>
<comment type="caution">
    <text evidence="1">The sequence shown here is derived from an EMBL/GenBank/DDBJ whole genome shotgun (WGS) entry which is preliminary data.</text>
</comment>
<protein>
    <recommendedName>
        <fullName evidence="3">Bacteriocin</fullName>
    </recommendedName>
</protein>
<evidence type="ECO:0008006" key="3">
    <source>
        <dbReference type="Google" id="ProtNLM"/>
    </source>
</evidence>
<dbReference type="RefSeq" id="WP_348714287.1">
    <property type="nucleotide sequence ID" value="NZ_CAXJIO010000007.1"/>
</dbReference>
<sequence>MKKSILTLGKAITKADQKTINGGIAPCDYYHQYNLCFGPVPGCQPCGRIDDYVGARSCGLFIHFSCEGSGGFIPKF</sequence>
<accession>A0ABM9P7C5</accession>
<dbReference type="EMBL" id="CAXJIO010000007">
    <property type="protein sequence ID" value="CAL2101435.1"/>
    <property type="molecule type" value="Genomic_DNA"/>
</dbReference>
<evidence type="ECO:0000313" key="2">
    <source>
        <dbReference type="Proteomes" id="UP001497527"/>
    </source>
</evidence>
<reference evidence="1 2" key="1">
    <citation type="submission" date="2024-05" db="EMBL/GenBank/DDBJ databases">
        <authorList>
            <person name="Duchaud E."/>
        </authorList>
    </citation>
    <scope>NUCLEOTIDE SEQUENCE [LARGE SCALE GENOMIC DNA]</scope>
    <source>
        <strain evidence="1">Ena-SAMPLE-TAB-13-05-2024-13:56:06:370-140308</strain>
    </source>
</reference>
<organism evidence="1 2">
    <name type="scientific">Tenacibaculum polynesiense</name>
    <dbReference type="NCBI Taxonomy" id="3137857"/>
    <lineage>
        <taxon>Bacteria</taxon>
        <taxon>Pseudomonadati</taxon>
        <taxon>Bacteroidota</taxon>
        <taxon>Flavobacteriia</taxon>
        <taxon>Flavobacteriales</taxon>
        <taxon>Flavobacteriaceae</taxon>
        <taxon>Tenacibaculum</taxon>
    </lineage>
</organism>
<name>A0ABM9P7C5_9FLAO</name>
<dbReference type="Proteomes" id="UP001497527">
    <property type="component" value="Unassembled WGS sequence"/>
</dbReference>
<gene>
    <name evidence="1" type="ORF">T190423A01A_160008</name>
</gene>
<keyword evidence="2" id="KW-1185">Reference proteome</keyword>
<evidence type="ECO:0000313" key="1">
    <source>
        <dbReference type="EMBL" id="CAL2101435.1"/>
    </source>
</evidence>